<dbReference type="InterPro" id="IPR036736">
    <property type="entry name" value="ACP-like_sf"/>
</dbReference>
<evidence type="ECO:0000256" key="2">
    <source>
        <dbReference type="ARBA" id="ARBA00022553"/>
    </source>
</evidence>
<dbReference type="PROSITE" id="PS50075">
    <property type="entry name" value="CARRIER"/>
    <property type="match status" value="1"/>
</dbReference>
<dbReference type="Proteomes" id="UP001183420">
    <property type="component" value="Unassembled WGS sequence"/>
</dbReference>
<keyword evidence="5" id="KW-1185">Reference proteome</keyword>
<name>A0ABU2LHP9_9ACTN</name>
<gene>
    <name evidence="4" type="ORF">RNC47_01900</name>
</gene>
<evidence type="ECO:0000313" key="5">
    <source>
        <dbReference type="Proteomes" id="UP001183420"/>
    </source>
</evidence>
<dbReference type="SUPFAM" id="SSF47336">
    <property type="entry name" value="ACP-like"/>
    <property type="match status" value="1"/>
</dbReference>
<sequence length="89" mass="9479">MAGQAVQEFDEAALRDLLREFFDVAEEDLDPAATLDDLGLDSLGLMEVVVALEDRTGAELVGEMEALSPSSTLAEATEFIRSAMPNGSC</sequence>
<evidence type="ECO:0000256" key="1">
    <source>
        <dbReference type="ARBA" id="ARBA00022450"/>
    </source>
</evidence>
<reference evidence="5" key="1">
    <citation type="submission" date="2023-07" db="EMBL/GenBank/DDBJ databases">
        <title>30 novel species of actinomycetes from the DSMZ collection.</title>
        <authorList>
            <person name="Nouioui I."/>
        </authorList>
    </citation>
    <scope>NUCLEOTIDE SEQUENCE [LARGE SCALE GENOMIC DNA]</scope>
    <source>
        <strain evidence="5">DSM 44918</strain>
    </source>
</reference>
<evidence type="ECO:0000259" key="3">
    <source>
        <dbReference type="PROSITE" id="PS50075"/>
    </source>
</evidence>
<dbReference type="InterPro" id="IPR009081">
    <property type="entry name" value="PP-bd_ACP"/>
</dbReference>
<dbReference type="RefSeq" id="WP_311594836.1">
    <property type="nucleotide sequence ID" value="NZ_JAVREM010000001.1"/>
</dbReference>
<organism evidence="4 5">
    <name type="scientific">Streptomyces millisiae</name>
    <dbReference type="NCBI Taxonomy" id="3075542"/>
    <lineage>
        <taxon>Bacteria</taxon>
        <taxon>Bacillati</taxon>
        <taxon>Actinomycetota</taxon>
        <taxon>Actinomycetes</taxon>
        <taxon>Kitasatosporales</taxon>
        <taxon>Streptomycetaceae</taxon>
        <taxon>Streptomyces</taxon>
    </lineage>
</organism>
<dbReference type="Gene3D" id="1.10.1200.10">
    <property type="entry name" value="ACP-like"/>
    <property type="match status" value="1"/>
</dbReference>
<feature type="domain" description="Carrier" evidence="3">
    <location>
        <begin position="8"/>
        <end position="84"/>
    </location>
</feature>
<evidence type="ECO:0000313" key="4">
    <source>
        <dbReference type="EMBL" id="MDT0317087.1"/>
    </source>
</evidence>
<keyword evidence="1" id="KW-0596">Phosphopantetheine</keyword>
<protein>
    <submittedName>
        <fullName evidence="4">Acyl carrier protein</fullName>
    </submittedName>
</protein>
<dbReference type="EMBL" id="JAVREM010000001">
    <property type="protein sequence ID" value="MDT0317087.1"/>
    <property type="molecule type" value="Genomic_DNA"/>
</dbReference>
<dbReference type="InterPro" id="IPR006162">
    <property type="entry name" value="Ppantetheine_attach_site"/>
</dbReference>
<keyword evidence="2" id="KW-0597">Phosphoprotein</keyword>
<proteinExistence type="predicted"/>
<dbReference type="Pfam" id="PF00550">
    <property type="entry name" value="PP-binding"/>
    <property type="match status" value="1"/>
</dbReference>
<comment type="caution">
    <text evidence="4">The sequence shown here is derived from an EMBL/GenBank/DDBJ whole genome shotgun (WGS) entry which is preliminary data.</text>
</comment>
<accession>A0ABU2LHP9</accession>
<dbReference type="PROSITE" id="PS00012">
    <property type="entry name" value="PHOSPHOPANTETHEINE"/>
    <property type="match status" value="1"/>
</dbReference>